<dbReference type="PANTHER" id="PTHR43558:SF6">
    <property type="entry name" value="REDUCTASE, PUTATIVE (AFU_ORTHOLOGUE AFUA_3G10540)-RELATED"/>
    <property type="match status" value="1"/>
</dbReference>
<dbReference type="AlphaFoldDB" id="A0A409WZJ5"/>
<dbReference type="STRING" id="231916.A0A409WZJ5"/>
<sequence length="447" mass="51288">MPSTISRAIDQFLQDIACLPTNLSMDEALQKALEAERHIRLLFGSDPHNPLLQDLYLGLVDVFRLDPAVRRARARVILDRQELPQKYIFPVKALYRRPNLMPSTVPDIKAFRKHWELFTHGALSKMRPKDWQNVVAAGGSVLACLAPPRPAIPARDLQKIYQAEPYAASDIDLFIWGLSPEEAKRKMEDIFDAVCASVRFDEVVCVRKAHVLSIHASYPTRPIQIILRLYQSPAEILAGFDVDAACCAYDGDQVWVNPRSLAAIIRQANTIDITRRSPSYEIRLAKYAERHYEVYLPTLERSSLDPSIYTRGLQAYPQGLARLLVLERAFSNPWWYSKLQYPRTRIIERRHRPQYDIGPRDLPSQDPRILISSNYDRRLEMAKVPYGPKWNARSIREIISRRLLTTLFAGVTGIFFSQELWRSVSDQFVLNVNMPMEDALISTFAAL</sequence>
<comment type="caution">
    <text evidence="1">The sequence shown here is derived from an EMBL/GenBank/DDBJ whole genome shotgun (WGS) entry which is preliminary data.</text>
</comment>
<name>A0A409WZJ5_9AGAR</name>
<evidence type="ECO:0000313" key="2">
    <source>
        <dbReference type="Proteomes" id="UP000284706"/>
    </source>
</evidence>
<organism evidence="1 2">
    <name type="scientific">Gymnopilus dilepis</name>
    <dbReference type="NCBI Taxonomy" id="231916"/>
    <lineage>
        <taxon>Eukaryota</taxon>
        <taxon>Fungi</taxon>
        <taxon>Dikarya</taxon>
        <taxon>Basidiomycota</taxon>
        <taxon>Agaricomycotina</taxon>
        <taxon>Agaricomycetes</taxon>
        <taxon>Agaricomycetidae</taxon>
        <taxon>Agaricales</taxon>
        <taxon>Agaricineae</taxon>
        <taxon>Hymenogastraceae</taxon>
        <taxon>Gymnopilus</taxon>
    </lineage>
</organism>
<dbReference type="PANTHER" id="PTHR43558">
    <property type="entry name" value="REDUCTASE, PUTATIVE (AFU_ORTHOLOGUE AFUA_3G10540)-RELATED"/>
    <property type="match status" value="1"/>
</dbReference>
<dbReference type="Proteomes" id="UP000284706">
    <property type="component" value="Unassembled WGS sequence"/>
</dbReference>
<dbReference type="EMBL" id="NHYE01004554">
    <property type="protein sequence ID" value="PPQ83892.1"/>
    <property type="molecule type" value="Genomic_DNA"/>
</dbReference>
<accession>A0A409WZJ5</accession>
<proteinExistence type="predicted"/>
<dbReference type="InParanoid" id="A0A409WZJ5"/>
<gene>
    <name evidence="1" type="ORF">CVT26_009213</name>
</gene>
<keyword evidence="2" id="KW-1185">Reference proteome</keyword>
<reference evidence="1 2" key="1">
    <citation type="journal article" date="2018" name="Evol. Lett.">
        <title>Horizontal gene cluster transfer increased hallucinogenic mushroom diversity.</title>
        <authorList>
            <person name="Reynolds H.T."/>
            <person name="Vijayakumar V."/>
            <person name="Gluck-Thaler E."/>
            <person name="Korotkin H.B."/>
            <person name="Matheny P.B."/>
            <person name="Slot J.C."/>
        </authorList>
    </citation>
    <scope>NUCLEOTIDE SEQUENCE [LARGE SCALE GENOMIC DNA]</scope>
    <source>
        <strain evidence="1 2">SRW20</strain>
    </source>
</reference>
<dbReference type="OrthoDB" id="539213at2759"/>
<dbReference type="InterPro" id="IPR053354">
    <property type="entry name" value="MGDG_epimerase"/>
</dbReference>
<evidence type="ECO:0000313" key="1">
    <source>
        <dbReference type="EMBL" id="PPQ83892.1"/>
    </source>
</evidence>
<protein>
    <submittedName>
        <fullName evidence="1">Uncharacterized protein</fullName>
    </submittedName>
</protein>